<name>L8JRL9_9BACT</name>
<dbReference type="AlphaFoldDB" id="L8JRL9"/>
<dbReference type="EMBL" id="AMZN01000055">
    <property type="protein sequence ID" value="ELR70134.1"/>
    <property type="molecule type" value="Genomic_DNA"/>
</dbReference>
<organism evidence="1 2">
    <name type="scientific">Fulvivirga imtechensis AK7</name>
    <dbReference type="NCBI Taxonomy" id="1237149"/>
    <lineage>
        <taxon>Bacteria</taxon>
        <taxon>Pseudomonadati</taxon>
        <taxon>Bacteroidota</taxon>
        <taxon>Cytophagia</taxon>
        <taxon>Cytophagales</taxon>
        <taxon>Fulvivirgaceae</taxon>
        <taxon>Fulvivirga</taxon>
    </lineage>
</organism>
<gene>
    <name evidence="1" type="ORF">C900_03819</name>
</gene>
<reference evidence="1 2" key="1">
    <citation type="submission" date="2012-12" db="EMBL/GenBank/DDBJ databases">
        <title>Genome assembly of Fulvivirga imtechensis AK7.</title>
        <authorList>
            <person name="Nupur N."/>
            <person name="Khatri I."/>
            <person name="Kumar R."/>
            <person name="Subramanian S."/>
            <person name="Pinnaka A."/>
        </authorList>
    </citation>
    <scope>NUCLEOTIDE SEQUENCE [LARGE SCALE GENOMIC DNA]</scope>
    <source>
        <strain evidence="1 2">AK7</strain>
    </source>
</reference>
<keyword evidence="2" id="KW-1185">Reference proteome</keyword>
<accession>L8JRL9</accession>
<evidence type="ECO:0000313" key="2">
    <source>
        <dbReference type="Proteomes" id="UP000011135"/>
    </source>
</evidence>
<dbReference type="STRING" id="1237149.C900_03819"/>
<protein>
    <submittedName>
        <fullName evidence="1">Uncharacterized protein</fullName>
    </submittedName>
</protein>
<comment type="caution">
    <text evidence="1">The sequence shown here is derived from an EMBL/GenBank/DDBJ whole genome shotgun (WGS) entry which is preliminary data.</text>
</comment>
<proteinExistence type="predicted"/>
<evidence type="ECO:0000313" key="1">
    <source>
        <dbReference type="EMBL" id="ELR70134.1"/>
    </source>
</evidence>
<sequence>MDDIWRFHSSYKNKIKDWVAAYYWSSNEVNNSGTVKRRKALAILI</sequence>
<dbReference type="Proteomes" id="UP000011135">
    <property type="component" value="Unassembled WGS sequence"/>
</dbReference>